<evidence type="ECO:0000313" key="2">
    <source>
        <dbReference type="Proteomes" id="UP000308600"/>
    </source>
</evidence>
<reference evidence="1 2" key="1">
    <citation type="journal article" date="2019" name="Nat. Ecol. Evol.">
        <title>Megaphylogeny resolves global patterns of mushroom evolution.</title>
        <authorList>
            <person name="Varga T."/>
            <person name="Krizsan K."/>
            <person name="Foldi C."/>
            <person name="Dima B."/>
            <person name="Sanchez-Garcia M."/>
            <person name="Sanchez-Ramirez S."/>
            <person name="Szollosi G.J."/>
            <person name="Szarkandi J.G."/>
            <person name="Papp V."/>
            <person name="Albert L."/>
            <person name="Andreopoulos W."/>
            <person name="Angelini C."/>
            <person name="Antonin V."/>
            <person name="Barry K.W."/>
            <person name="Bougher N.L."/>
            <person name="Buchanan P."/>
            <person name="Buyck B."/>
            <person name="Bense V."/>
            <person name="Catcheside P."/>
            <person name="Chovatia M."/>
            <person name="Cooper J."/>
            <person name="Damon W."/>
            <person name="Desjardin D."/>
            <person name="Finy P."/>
            <person name="Geml J."/>
            <person name="Haridas S."/>
            <person name="Hughes K."/>
            <person name="Justo A."/>
            <person name="Karasinski D."/>
            <person name="Kautmanova I."/>
            <person name="Kiss B."/>
            <person name="Kocsube S."/>
            <person name="Kotiranta H."/>
            <person name="LaButti K.M."/>
            <person name="Lechner B.E."/>
            <person name="Liimatainen K."/>
            <person name="Lipzen A."/>
            <person name="Lukacs Z."/>
            <person name="Mihaltcheva S."/>
            <person name="Morgado L.N."/>
            <person name="Niskanen T."/>
            <person name="Noordeloos M.E."/>
            <person name="Ohm R.A."/>
            <person name="Ortiz-Santana B."/>
            <person name="Ovrebo C."/>
            <person name="Racz N."/>
            <person name="Riley R."/>
            <person name="Savchenko A."/>
            <person name="Shiryaev A."/>
            <person name="Soop K."/>
            <person name="Spirin V."/>
            <person name="Szebenyi C."/>
            <person name="Tomsovsky M."/>
            <person name="Tulloss R.E."/>
            <person name="Uehling J."/>
            <person name="Grigoriev I.V."/>
            <person name="Vagvolgyi C."/>
            <person name="Papp T."/>
            <person name="Martin F.M."/>
            <person name="Miettinen O."/>
            <person name="Hibbett D.S."/>
            <person name="Nagy L.G."/>
        </authorList>
    </citation>
    <scope>NUCLEOTIDE SEQUENCE [LARGE SCALE GENOMIC DNA]</scope>
    <source>
        <strain evidence="1 2">NL-1719</strain>
    </source>
</reference>
<dbReference type="Proteomes" id="UP000308600">
    <property type="component" value="Unassembled WGS sequence"/>
</dbReference>
<dbReference type="EMBL" id="ML208263">
    <property type="protein sequence ID" value="TFK75370.1"/>
    <property type="molecule type" value="Genomic_DNA"/>
</dbReference>
<evidence type="ECO:0000313" key="1">
    <source>
        <dbReference type="EMBL" id="TFK75370.1"/>
    </source>
</evidence>
<organism evidence="1 2">
    <name type="scientific">Pluteus cervinus</name>
    <dbReference type="NCBI Taxonomy" id="181527"/>
    <lineage>
        <taxon>Eukaryota</taxon>
        <taxon>Fungi</taxon>
        <taxon>Dikarya</taxon>
        <taxon>Basidiomycota</taxon>
        <taxon>Agaricomycotina</taxon>
        <taxon>Agaricomycetes</taxon>
        <taxon>Agaricomycetidae</taxon>
        <taxon>Agaricales</taxon>
        <taxon>Pluteineae</taxon>
        <taxon>Pluteaceae</taxon>
        <taxon>Pluteus</taxon>
    </lineage>
</organism>
<sequence length="70" mass="7860">MPPAVHCTSSILSRTVSAHHHRPESRRQSMPWPSSCTIRIIDATGTINSRFSTLDARRRFSVSATIIITR</sequence>
<gene>
    <name evidence="1" type="ORF">BDN72DRAFT_514958</name>
</gene>
<name>A0ACD3BB37_9AGAR</name>
<protein>
    <submittedName>
        <fullName evidence="1">Uncharacterized protein</fullName>
    </submittedName>
</protein>
<keyword evidence="2" id="KW-1185">Reference proteome</keyword>
<accession>A0ACD3BB37</accession>
<proteinExistence type="predicted"/>